<dbReference type="Pfam" id="PF00067">
    <property type="entry name" value="p450"/>
    <property type="match status" value="1"/>
</dbReference>
<dbReference type="AlphaFoldDB" id="A0A1Y2IV85"/>
<evidence type="ECO:0000256" key="12">
    <source>
        <dbReference type="ARBA" id="ARBA00023136"/>
    </source>
</evidence>
<evidence type="ECO:0000256" key="4">
    <source>
        <dbReference type="ARBA" id="ARBA00010617"/>
    </source>
</evidence>
<dbReference type="STRING" id="1353009.A0A1Y2IV85"/>
<evidence type="ECO:0000256" key="14">
    <source>
        <dbReference type="RuleBase" id="RU000461"/>
    </source>
</evidence>
<evidence type="ECO:0000256" key="1">
    <source>
        <dbReference type="ARBA" id="ARBA00001971"/>
    </source>
</evidence>
<dbReference type="Proteomes" id="UP000193067">
    <property type="component" value="Unassembled WGS sequence"/>
</dbReference>
<dbReference type="GO" id="GO:0016705">
    <property type="term" value="F:oxidoreductase activity, acting on paired donors, with incorporation or reduction of molecular oxygen"/>
    <property type="evidence" value="ECO:0007669"/>
    <property type="project" value="InterPro"/>
</dbReference>
<comment type="subcellular location">
    <subcellularLocation>
        <location evidence="2">Membrane</location>
        <topology evidence="2">Single-pass membrane protein</topology>
    </subcellularLocation>
</comment>
<comment type="similarity">
    <text evidence="4 14">Belongs to the cytochrome P450 family.</text>
</comment>
<organism evidence="15 16">
    <name type="scientific">Trametes coccinea (strain BRFM310)</name>
    <name type="common">Pycnoporus coccineus</name>
    <dbReference type="NCBI Taxonomy" id="1353009"/>
    <lineage>
        <taxon>Eukaryota</taxon>
        <taxon>Fungi</taxon>
        <taxon>Dikarya</taxon>
        <taxon>Basidiomycota</taxon>
        <taxon>Agaricomycotina</taxon>
        <taxon>Agaricomycetes</taxon>
        <taxon>Polyporales</taxon>
        <taxon>Polyporaceae</taxon>
        <taxon>Trametes</taxon>
    </lineage>
</organism>
<dbReference type="Gene3D" id="1.10.630.10">
    <property type="entry name" value="Cytochrome P450"/>
    <property type="match status" value="1"/>
</dbReference>
<keyword evidence="11 14" id="KW-0503">Monooxygenase</keyword>
<keyword evidence="5 13" id="KW-0349">Heme</keyword>
<dbReference type="InterPro" id="IPR002401">
    <property type="entry name" value="Cyt_P450_E_grp-I"/>
</dbReference>
<keyword evidence="16" id="KW-1185">Reference proteome</keyword>
<evidence type="ECO:0000256" key="11">
    <source>
        <dbReference type="ARBA" id="ARBA00023033"/>
    </source>
</evidence>
<dbReference type="GO" id="GO:0005506">
    <property type="term" value="F:iron ion binding"/>
    <property type="evidence" value="ECO:0007669"/>
    <property type="project" value="InterPro"/>
</dbReference>
<dbReference type="InterPro" id="IPR017972">
    <property type="entry name" value="Cyt_P450_CS"/>
</dbReference>
<keyword evidence="6" id="KW-0812">Transmembrane</keyword>
<dbReference type="PRINTS" id="PR00463">
    <property type="entry name" value="EP450I"/>
</dbReference>
<reference evidence="15 16" key="1">
    <citation type="journal article" date="2015" name="Biotechnol. Biofuels">
        <title>Enhanced degradation of softwood versus hardwood by the white-rot fungus Pycnoporus coccineus.</title>
        <authorList>
            <person name="Couturier M."/>
            <person name="Navarro D."/>
            <person name="Chevret D."/>
            <person name="Henrissat B."/>
            <person name="Piumi F."/>
            <person name="Ruiz-Duenas F.J."/>
            <person name="Martinez A.T."/>
            <person name="Grigoriev I.V."/>
            <person name="Riley R."/>
            <person name="Lipzen A."/>
            <person name="Berrin J.G."/>
            <person name="Master E.R."/>
            <person name="Rosso M.N."/>
        </authorList>
    </citation>
    <scope>NUCLEOTIDE SEQUENCE [LARGE SCALE GENOMIC DNA]</scope>
    <source>
        <strain evidence="15 16">BRFM310</strain>
    </source>
</reference>
<evidence type="ECO:0000256" key="6">
    <source>
        <dbReference type="ARBA" id="ARBA00022692"/>
    </source>
</evidence>
<dbReference type="SUPFAM" id="SSF48264">
    <property type="entry name" value="Cytochrome P450"/>
    <property type="match status" value="1"/>
</dbReference>
<dbReference type="InterPro" id="IPR050364">
    <property type="entry name" value="Cytochrome_P450_fung"/>
</dbReference>
<dbReference type="InterPro" id="IPR001128">
    <property type="entry name" value="Cyt_P450"/>
</dbReference>
<dbReference type="PROSITE" id="PS00086">
    <property type="entry name" value="CYTOCHROME_P450"/>
    <property type="match status" value="1"/>
</dbReference>
<evidence type="ECO:0000313" key="16">
    <source>
        <dbReference type="Proteomes" id="UP000193067"/>
    </source>
</evidence>
<dbReference type="GO" id="GO:0020037">
    <property type="term" value="F:heme binding"/>
    <property type="evidence" value="ECO:0007669"/>
    <property type="project" value="InterPro"/>
</dbReference>
<name>A0A1Y2IV85_TRAC3</name>
<evidence type="ECO:0000256" key="3">
    <source>
        <dbReference type="ARBA" id="ARBA00005179"/>
    </source>
</evidence>
<keyword evidence="9 14" id="KW-0560">Oxidoreductase</keyword>
<keyword evidence="10 13" id="KW-0408">Iron</keyword>
<protein>
    <submittedName>
        <fullName evidence="15">Cytochrome P450</fullName>
    </submittedName>
</protein>
<dbReference type="CDD" id="cd11065">
    <property type="entry name" value="CYP64-like"/>
    <property type="match status" value="1"/>
</dbReference>
<evidence type="ECO:0000256" key="10">
    <source>
        <dbReference type="ARBA" id="ARBA00023004"/>
    </source>
</evidence>
<evidence type="ECO:0000256" key="8">
    <source>
        <dbReference type="ARBA" id="ARBA00022989"/>
    </source>
</evidence>
<comment type="cofactor">
    <cofactor evidence="1 13">
        <name>heme</name>
        <dbReference type="ChEBI" id="CHEBI:30413"/>
    </cofactor>
</comment>
<dbReference type="OrthoDB" id="2789670at2759"/>
<proteinExistence type="inferred from homology"/>
<accession>A0A1Y2IV85</accession>
<dbReference type="PANTHER" id="PTHR46300">
    <property type="entry name" value="P450, PUTATIVE (EUROFUNG)-RELATED-RELATED"/>
    <property type="match status" value="1"/>
</dbReference>
<keyword evidence="8" id="KW-1133">Transmembrane helix</keyword>
<comment type="pathway">
    <text evidence="3">Secondary metabolite biosynthesis.</text>
</comment>
<evidence type="ECO:0000256" key="7">
    <source>
        <dbReference type="ARBA" id="ARBA00022723"/>
    </source>
</evidence>
<dbReference type="EMBL" id="KZ084099">
    <property type="protein sequence ID" value="OSD03862.1"/>
    <property type="molecule type" value="Genomic_DNA"/>
</dbReference>
<evidence type="ECO:0000256" key="2">
    <source>
        <dbReference type="ARBA" id="ARBA00004167"/>
    </source>
</evidence>
<keyword evidence="7 13" id="KW-0479">Metal-binding</keyword>
<keyword evidence="12" id="KW-0472">Membrane</keyword>
<dbReference type="GO" id="GO:0004497">
    <property type="term" value="F:monooxygenase activity"/>
    <property type="evidence" value="ECO:0007669"/>
    <property type="project" value="UniProtKB-KW"/>
</dbReference>
<evidence type="ECO:0000313" key="15">
    <source>
        <dbReference type="EMBL" id="OSD03862.1"/>
    </source>
</evidence>
<feature type="binding site" description="axial binding residue" evidence="13">
    <location>
        <position position="397"/>
    </location>
    <ligand>
        <name>heme</name>
        <dbReference type="ChEBI" id="CHEBI:30413"/>
    </ligand>
    <ligandPart>
        <name>Fe</name>
        <dbReference type="ChEBI" id="CHEBI:18248"/>
    </ligandPart>
</feature>
<evidence type="ECO:0000256" key="5">
    <source>
        <dbReference type="ARBA" id="ARBA00022617"/>
    </source>
</evidence>
<evidence type="ECO:0000256" key="13">
    <source>
        <dbReference type="PIRSR" id="PIRSR602401-1"/>
    </source>
</evidence>
<evidence type="ECO:0000256" key="9">
    <source>
        <dbReference type="ARBA" id="ARBA00023002"/>
    </source>
</evidence>
<gene>
    <name evidence="15" type="ORF">PYCCODRAFT_1388219</name>
</gene>
<dbReference type="PANTHER" id="PTHR46300:SF7">
    <property type="entry name" value="P450, PUTATIVE (EUROFUNG)-RELATED"/>
    <property type="match status" value="1"/>
</dbReference>
<dbReference type="GO" id="GO:0016020">
    <property type="term" value="C:membrane"/>
    <property type="evidence" value="ECO:0007669"/>
    <property type="project" value="UniProtKB-SubCell"/>
</dbReference>
<sequence length="468" mass="52461">MPLKYQEKQFFEWGKQYGDVIYLKLFRTPTIVLNSLQAATDVLTKRSAKHSDRPRMVLLAELMNQACSLPAMPYGERFRKHRRWMHEAVGTKERLDAYRSIQQREVRNLLKNLLSSPERFIQHCHLYVAAIMLEIAYGKRVNSLDNQLVAVADRAISGINEAGTPGAMIVDFFPSLKSVPTWLPGAGFKARALTVGKYVQAWKDTGYDIVKAAMDRGDPMPCATSTLLEDVGAAPTPEEAEDIKGLACSVYGAGIETTRGALIVFMLAMTRNPDVLRKAQEEIDSVVGHDRLPDFSDRGSLPYLDAMLEELYRWNPPLPLAIPHRSMAEDEYCGYTIPEGCLVMPNIWAITRDTVAYPDPEEFRPERFLHNAGKGGTDTDNIPRPSSYVFGFGRRICPGQALADPTLWLAMAQTIAAFDIRRPLDAEGNEVMPPAAFKSGFTSEPEHFECRIVPRSERFAKIIAQTVF</sequence>
<dbReference type="InterPro" id="IPR036396">
    <property type="entry name" value="Cyt_P450_sf"/>
</dbReference>